<accession>A0A8S1BYE7</accession>
<dbReference type="Proteomes" id="UP000494165">
    <property type="component" value="Unassembled WGS sequence"/>
</dbReference>
<dbReference type="AlphaFoldDB" id="A0A8S1BYE7"/>
<reference evidence="1 2" key="1">
    <citation type="submission" date="2020-04" db="EMBL/GenBank/DDBJ databases">
        <authorList>
            <person name="Alioto T."/>
            <person name="Alioto T."/>
            <person name="Gomez Garrido J."/>
        </authorList>
    </citation>
    <scope>NUCLEOTIDE SEQUENCE [LARGE SCALE GENOMIC DNA]</scope>
</reference>
<sequence>MDEYSRLERAKTRLKNLRLSSKNLRQLAAAKIVKNVGYFIENEERKKKLAILPTYLQEKLLHELMSLKCLAEDGDWDRFSIHSRALPHLLGRDTRVVSLNGYMTFCPKLSKEHQLTQTLETIVTHAPNIRFLKINEIVKPERSNEIVQIDTKSFCVPDFKKHLDRRSCNLIARLHNLRKLRICSRIIKLSKVRELCRKLRKLEWLEVRIDGNNNLPCHFAFRHNLKNLRVFVFLDCLTTKDKTAEVRLNRLAHLCVDNLPKLEIVQNFADVSIYDLYNLGLGHVYSTKLSLRHLCTEPTSVDIYQLYPNITHLKVKFRNCNYTDDAINNLLKFEKLESLTLLGLTSEERMQKFLEKYGRNLRSLSLRSLKEYATIHFNKIVLFCPRLEKLSLDMIDAGDVSEGFRIHPTLQEFTWIFPRVLHMSSILMAPMLKKFSLICEDNFTARDLSKVRSMIGSGEILQNLESLLFKVFTKQSLDNNSTRTAFKEFSNFDGEDWEATEEDYAKRYPYSPYCSRHNAAAFDYVGDPNLVNFLNAFKHE</sequence>
<keyword evidence="2" id="KW-1185">Reference proteome</keyword>
<evidence type="ECO:0000313" key="1">
    <source>
        <dbReference type="EMBL" id="CAB3360700.1"/>
    </source>
</evidence>
<dbReference type="InterPro" id="IPR032675">
    <property type="entry name" value="LRR_dom_sf"/>
</dbReference>
<evidence type="ECO:0000313" key="2">
    <source>
        <dbReference type="Proteomes" id="UP000494165"/>
    </source>
</evidence>
<dbReference type="Gene3D" id="3.80.10.10">
    <property type="entry name" value="Ribonuclease Inhibitor"/>
    <property type="match status" value="1"/>
</dbReference>
<gene>
    <name evidence="1" type="ORF">CLODIP_2_CD03278</name>
</gene>
<dbReference type="OrthoDB" id="10036956at2759"/>
<organism evidence="1 2">
    <name type="scientific">Cloeon dipterum</name>
    <dbReference type="NCBI Taxonomy" id="197152"/>
    <lineage>
        <taxon>Eukaryota</taxon>
        <taxon>Metazoa</taxon>
        <taxon>Ecdysozoa</taxon>
        <taxon>Arthropoda</taxon>
        <taxon>Hexapoda</taxon>
        <taxon>Insecta</taxon>
        <taxon>Pterygota</taxon>
        <taxon>Palaeoptera</taxon>
        <taxon>Ephemeroptera</taxon>
        <taxon>Pisciforma</taxon>
        <taxon>Baetidae</taxon>
        <taxon>Cloeon</taxon>
    </lineage>
</organism>
<proteinExistence type="predicted"/>
<dbReference type="EMBL" id="CADEPI010000004">
    <property type="protein sequence ID" value="CAB3360700.1"/>
    <property type="molecule type" value="Genomic_DNA"/>
</dbReference>
<name>A0A8S1BYE7_9INSE</name>
<protein>
    <submittedName>
        <fullName evidence="1">Uncharacterized protein</fullName>
    </submittedName>
</protein>
<comment type="caution">
    <text evidence="1">The sequence shown here is derived from an EMBL/GenBank/DDBJ whole genome shotgun (WGS) entry which is preliminary data.</text>
</comment>
<dbReference type="SUPFAM" id="SSF52047">
    <property type="entry name" value="RNI-like"/>
    <property type="match status" value="1"/>
</dbReference>